<dbReference type="EnsemblPlants" id="evm.model.04.1897">
    <property type="protein sequence ID" value="cds.evm.model.04.1897"/>
    <property type="gene ID" value="evm.TU.04.1897"/>
</dbReference>
<feature type="region of interest" description="Disordered" evidence="1">
    <location>
        <begin position="136"/>
        <end position="164"/>
    </location>
</feature>
<reference evidence="2" key="2">
    <citation type="submission" date="2021-03" db="UniProtKB">
        <authorList>
            <consortium name="EnsemblPlants"/>
        </authorList>
    </citation>
    <scope>IDENTIFICATION</scope>
</reference>
<organism evidence="2 3">
    <name type="scientific">Cannabis sativa</name>
    <name type="common">Hemp</name>
    <name type="synonym">Marijuana</name>
    <dbReference type="NCBI Taxonomy" id="3483"/>
    <lineage>
        <taxon>Eukaryota</taxon>
        <taxon>Viridiplantae</taxon>
        <taxon>Streptophyta</taxon>
        <taxon>Embryophyta</taxon>
        <taxon>Tracheophyta</taxon>
        <taxon>Spermatophyta</taxon>
        <taxon>Magnoliopsida</taxon>
        <taxon>eudicotyledons</taxon>
        <taxon>Gunneridae</taxon>
        <taxon>Pentapetalae</taxon>
        <taxon>rosids</taxon>
        <taxon>fabids</taxon>
        <taxon>Rosales</taxon>
        <taxon>Cannabaceae</taxon>
        <taxon>Cannabis</taxon>
    </lineage>
</organism>
<proteinExistence type="predicted"/>
<feature type="compositionally biased region" description="Basic and acidic residues" evidence="1">
    <location>
        <begin position="88"/>
        <end position="102"/>
    </location>
</feature>
<dbReference type="Gramene" id="evm.model.04.1897">
    <property type="protein sequence ID" value="cds.evm.model.04.1897"/>
    <property type="gene ID" value="evm.TU.04.1897"/>
</dbReference>
<evidence type="ECO:0000313" key="3">
    <source>
        <dbReference type="Proteomes" id="UP000596661"/>
    </source>
</evidence>
<accession>A0A803PEZ6</accession>
<evidence type="ECO:0000313" key="2">
    <source>
        <dbReference type="EnsemblPlants" id="cds.evm.model.04.1897"/>
    </source>
</evidence>
<dbReference type="EMBL" id="UZAU01000401">
    <property type="status" value="NOT_ANNOTATED_CDS"/>
    <property type="molecule type" value="Genomic_DNA"/>
</dbReference>
<protein>
    <submittedName>
        <fullName evidence="2">Uncharacterized protein</fullName>
    </submittedName>
</protein>
<sequence>MSQRLGVHPRLLYQKGRGCQPPFIPFDSKLLSSPFYFRVEVKGAGYYSSTSKICFATSLSWLSLKISLYRLYPSKETQENDQVVKNLTPEREVLEKKKENKNPTKQSLEPVEQPIQIRDDSEAAARVVAEKGKAVMEVSDKGDSSNEDAPSLLDQEGALVIMKN</sequence>
<name>A0A803PEZ6_CANSA</name>
<dbReference type="AlphaFoldDB" id="A0A803PEZ6"/>
<reference evidence="2" key="1">
    <citation type="submission" date="2018-11" db="EMBL/GenBank/DDBJ databases">
        <authorList>
            <person name="Grassa J C."/>
        </authorList>
    </citation>
    <scope>NUCLEOTIDE SEQUENCE [LARGE SCALE GENOMIC DNA]</scope>
</reference>
<keyword evidence="3" id="KW-1185">Reference proteome</keyword>
<feature type="region of interest" description="Disordered" evidence="1">
    <location>
        <begin position="88"/>
        <end position="116"/>
    </location>
</feature>
<evidence type="ECO:0000256" key="1">
    <source>
        <dbReference type="SAM" id="MobiDB-lite"/>
    </source>
</evidence>
<dbReference type="Proteomes" id="UP000596661">
    <property type="component" value="Chromosome 4"/>
</dbReference>